<dbReference type="AlphaFoldDB" id="A0AAE2V7N8"/>
<evidence type="ECO:0000256" key="3">
    <source>
        <dbReference type="ARBA" id="ARBA00048782"/>
    </source>
</evidence>
<dbReference type="GO" id="GO:0008113">
    <property type="term" value="F:peptide-methionine (S)-S-oxide reductase activity"/>
    <property type="evidence" value="ECO:0007669"/>
    <property type="project" value="UniProtKB-UniRule"/>
</dbReference>
<proteinExistence type="inferred from homology"/>
<name>A0AAE2V7N8_9BACT</name>
<evidence type="ECO:0000313" key="6">
    <source>
        <dbReference type="EMBL" id="MBK1854127.1"/>
    </source>
</evidence>
<organism evidence="6 7">
    <name type="scientific">Oceaniferula flava</name>
    <dbReference type="NCBI Taxonomy" id="2800421"/>
    <lineage>
        <taxon>Bacteria</taxon>
        <taxon>Pseudomonadati</taxon>
        <taxon>Verrucomicrobiota</taxon>
        <taxon>Verrucomicrobiia</taxon>
        <taxon>Verrucomicrobiales</taxon>
        <taxon>Verrucomicrobiaceae</taxon>
        <taxon>Oceaniferula</taxon>
    </lineage>
</organism>
<feature type="domain" description="Peptide methionine sulphoxide reductase MsrA" evidence="5">
    <location>
        <begin position="14"/>
        <end position="164"/>
    </location>
</feature>
<comment type="similarity">
    <text evidence="4">Belongs to the MsrA Met sulfoxide reductase family.</text>
</comment>
<sequence length="186" mass="20955">MTENNETKSQEAVAVFGGGCFWCTETMFQRLKGVNSVESGYSGGTTSSPSYREVCSGSTGHAEVIQICYDPSVISYEELIRVHMGSHDPTTLNAQGADVGTQYRSIIFYSTDDERQIAERVIAEMDELIDRDVVTEVKELEKFHPAEDDHRDYYNQNSEKGYCQAVIEPKLAKFRKTYQHLLASQD</sequence>
<dbReference type="RefSeq" id="WP_309488733.1">
    <property type="nucleotide sequence ID" value="NZ_JAENIG010000002.1"/>
</dbReference>
<comment type="function">
    <text evidence="4">Has an important function as a repair enzyme for proteins that have been inactivated by oxidation. Catalyzes the reversible oxidation-reduction of methionine sulfoxide in proteins to methionine.</text>
</comment>
<comment type="catalytic activity">
    <reaction evidence="3 4">
        <text>[thioredoxin]-disulfide + L-methionine + H2O = L-methionine (S)-S-oxide + [thioredoxin]-dithiol</text>
        <dbReference type="Rhea" id="RHEA:19993"/>
        <dbReference type="Rhea" id="RHEA-COMP:10698"/>
        <dbReference type="Rhea" id="RHEA-COMP:10700"/>
        <dbReference type="ChEBI" id="CHEBI:15377"/>
        <dbReference type="ChEBI" id="CHEBI:29950"/>
        <dbReference type="ChEBI" id="CHEBI:50058"/>
        <dbReference type="ChEBI" id="CHEBI:57844"/>
        <dbReference type="ChEBI" id="CHEBI:58772"/>
        <dbReference type="EC" id="1.8.4.11"/>
    </reaction>
</comment>
<dbReference type="SUPFAM" id="SSF55068">
    <property type="entry name" value="Peptide methionine sulfoxide reductase"/>
    <property type="match status" value="1"/>
</dbReference>
<reference evidence="6" key="1">
    <citation type="submission" date="2021-01" db="EMBL/GenBank/DDBJ databases">
        <title>Modified the classification status of verrucomicrobia.</title>
        <authorList>
            <person name="Feng X."/>
        </authorList>
    </citation>
    <scope>NUCLEOTIDE SEQUENCE</scope>
    <source>
        <strain evidence="6">5K15</strain>
    </source>
</reference>
<feature type="active site" evidence="4">
    <location>
        <position position="20"/>
    </location>
</feature>
<evidence type="ECO:0000256" key="2">
    <source>
        <dbReference type="ARBA" id="ARBA00047806"/>
    </source>
</evidence>
<gene>
    <name evidence="4 6" type="primary">msrA</name>
    <name evidence="6" type="ORF">JIN83_04115</name>
</gene>
<comment type="caution">
    <text evidence="6">The sequence shown here is derived from an EMBL/GenBank/DDBJ whole genome shotgun (WGS) entry which is preliminary data.</text>
</comment>
<evidence type="ECO:0000313" key="7">
    <source>
        <dbReference type="Proteomes" id="UP000634206"/>
    </source>
</evidence>
<dbReference type="PANTHER" id="PTHR43774">
    <property type="entry name" value="PEPTIDE METHIONINE SULFOXIDE REDUCTASE"/>
    <property type="match status" value="1"/>
</dbReference>
<evidence type="ECO:0000259" key="5">
    <source>
        <dbReference type="Pfam" id="PF01625"/>
    </source>
</evidence>
<dbReference type="Gene3D" id="3.30.1060.10">
    <property type="entry name" value="Peptide methionine sulphoxide reductase MsrA"/>
    <property type="match status" value="1"/>
</dbReference>
<accession>A0AAE2V7N8</accession>
<keyword evidence="7" id="KW-1185">Reference proteome</keyword>
<dbReference type="InterPro" id="IPR002569">
    <property type="entry name" value="Met_Sox_Rdtase_MsrA_dom"/>
</dbReference>
<keyword evidence="1 4" id="KW-0560">Oxidoreductase</keyword>
<dbReference type="HAMAP" id="MF_01401">
    <property type="entry name" value="MsrA"/>
    <property type="match status" value="1"/>
</dbReference>
<evidence type="ECO:0000256" key="1">
    <source>
        <dbReference type="ARBA" id="ARBA00023002"/>
    </source>
</evidence>
<dbReference type="EC" id="1.8.4.11" evidence="4"/>
<dbReference type="Proteomes" id="UP000634206">
    <property type="component" value="Unassembled WGS sequence"/>
</dbReference>
<dbReference type="PANTHER" id="PTHR43774:SF1">
    <property type="entry name" value="PEPTIDE METHIONINE SULFOXIDE REDUCTASE MSRA 2"/>
    <property type="match status" value="1"/>
</dbReference>
<dbReference type="Pfam" id="PF01625">
    <property type="entry name" value="PMSR"/>
    <property type="match status" value="1"/>
</dbReference>
<protein>
    <recommendedName>
        <fullName evidence="4">Peptide methionine sulfoxide reductase MsrA</fullName>
        <shortName evidence="4">Protein-methionine-S-oxide reductase</shortName>
        <ecNumber evidence="4">1.8.4.11</ecNumber>
    </recommendedName>
    <alternativeName>
        <fullName evidence="4">Peptide-methionine (S)-S-oxide reductase</fullName>
        <shortName evidence="4">Peptide Met(O) reductase</shortName>
    </alternativeName>
</protein>
<evidence type="ECO:0000256" key="4">
    <source>
        <dbReference type="HAMAP-Rule" id="MF_01401"/>
    </source>
</evidence>
<dbReference type="NCBIfam" id="TIGR00401">
    <property type="entry name" value="msrA"/>
    <property type="match status" value="1"/>
</dbReference>
<comment type="catalytic activity">
    <reaction evidence="2 4">
        <text>L-methionyl-[protein] + [thioredoxin]-disulfide + H2O = L-methionyl-(S)-S-oxide-[protein] + [thioredoxin]-dithiol</text>
        <dbReference type="Rhea" id="RHEA:14217"/>
        <dbReference type="Rhea" id="RHEA-COMP:10698"/>
        <dbReference type="Rhea" id="RHEA-COMP:10700"/>
        <dbReference type="Rhea" id="RHEA-COMP:12313"/>
        <dbReference type="Rhea" id="RHEA-COMP:12315"/>
        <dbReference type="ChEBI" id="CHEBI:15377"/>
        <dbReference type="ChEBI" id="CHEBI:16044"/>
        <dbReference type="ChEBI" id="CHEBI:29950"/>
        <dbReference type="ChEBI" id="CHEBI:44120"/>
        <dbReference type="ChEBI" id="CHEBI:50058"/>
        <dbReference type="EC" id="1.8.4.11"/>
    </reaction>
</comment>
<dbReference type="EMBL" id="JAENIG010000002">
    <property type="protein sequence ID" value="MBK1854127.1"/>
    <property type="molecule type" value="Genomic_DNA"/>
</dbReference>
<dbReference type="InterPro" id="IPR036509">
    <property type="entry name" value="Met_Sox_Rdtase_MsrA_sf"/>
</dbReference>